<dbReference type="InterPro" id="IPR029510">
    <property type="entry name" value="Ald_DH_CS_GLU"/>
</dbReference>
<evidence type="ECO:0000256" key="10">
    <source>
        <dbReference type="RuleBase" id="RU003345"/>
    </source>
</evidence>
<sequence length="539" mass="60899">MLWNIELPRNDIDHISSYKLGSIERKRLEQELIKMKSEVIEIPLIINGNPVKTNNFFEVRAPHDHSIVLAKAYLAEEKHLEEAINSAIIAQKNWSSIDWYHRVVIFKNAASLLAGPKRIENIAAIMLNHSKTPYEAEIDLAEMIDFLNFNAKYLEEIYQIQPNQSINERNRFDWRPLEGFVLAIPPFNFYSIGGNLPTAPAISGNVVLWKPARSVVFSNYKIMEVLMEAGLPAGVINFVPFNSNNSNIIYKNSNLAGFHFTGSYETLVTIYQTISQNLKYYKNIPRIVGETGGKDFIFLHSSANIQSAAFNIVRSGFEYQGQKCSACSRVYVPQSQWVNLKQKLMIILKNFSFGDIANLNCAGGAIINKNAYEKIVSYLDIAKENPKTYEIIYGGSFDSSKGWFISPCLVQSKDPRSKLMEEEIFGPIVTIYVYRDEEFESTLKIADETSPYALTGAIFAQDRYAIEKAEKILRFAAGNFYINDKPTGAIVSRQPFGGTRSSGTNDKAGSKLNLLRWLSPRTIKENAVAANNWKPPFLE</sequence>
<dbReference type="Pfam" id="PF00171">
    <property type="entry name" value="Aldedh"/>
    <property type="match status" value="1"/>
</dbReference>
<dbReference type="PANTHER" id="PTHR42862:SF1">
    <property type="entry name" value="DELTA-1-PYRROLINE-5-CARBOXYLATE DEHYDROGENASE 2, ISOFORM A-RELATED"/>
    <property type="match status" value="1"/>
</dbReference>
<keyword evidence="4 10" id="KW-0560">Oxidoreductase</keyword>
<dbReference type="Proteomes" id="UP001208689">
    <property type="component" value="Chromosome"/>
</dbReference>
<dbReference type="InterPro" id="IPR016162">
    <property type="entry name" value="Ald_DH_N"/>
</dbReference>
<dbReference type="Gene3D" id="3.40.309.10">
    <property type="entry name" value="Aldehyde Dehydrogenase, Chain A, domain 2"/>
    <property type="match status" value="1"/>
</dbReference>
<dbReference type="InterPro" id="IPR016163">
    <property type="entry name" value="Ald_DH_C"/>
</dbReference>
<name>A0ABY6HND4_9ARCH</name>
<evidence type="ECO:0000256" key="3">
    <source>
        <dbReference type="ARBA" id="ARBA00012884"/>
    </source>
</evidence>
<evidence type="ECO:0000256" key="2">
    <source>
        <dbReference type="ARBA" id="ARBA00009986"/>
    </source>
</evidence>
<dbReference type="InterPro" id="IPR050485">
    <property type="entry name" value="Proline_metab_enzyme"/>
</dbReference>
<dbReference type="InterPro" id="IPR016161">
    <property type="entry name" value="Ald_DH/histidinol_DH"/>
</dbReference>
<evidence type="ECO:0000256" key="5">
    <source>
        <dbReference type="ARBA" id="ARBA00023027"/>
    </source>
</evidence>
<dbReference type="InterPro" id="IPR015590">
    <property type="entry name" value="Aldehyde_DH_dom"/>
</dbReference>
<dbReference type="PROSITE" id="PS00070">
    <property type="entry name" value="ALDEHYDE_DEHYDR_CYS"/>
    <property type="match status" value="1"/>
</dbReference>
<dbReference type="InterPro" id="IPR016160">
    <property type="entry name" value="Ald_DH_CS_CYS"/>
</dbReference>
<organism evidence="12 13">
    <name type="scientific">Candidatus Lokiarchaeum ossiferum</name>
    <dbReference type="NCBI Taxonomy" id="2951803"/>
    <lineage>
        <taxon>Archaea</taxon>
        <taxon>Promethearchaeati</taxon>
        <taxon>Promethearchaeota</taxon>
        <taxon>Promethearchaeia</taxon>
        <taxon>Promethearchaeales</taxon>
        <taxon>Promethearchaeaceae</taxon>
        <taxon>Candidatus Lokiarchaeum</taxon>
    </lineage>
</organism>
<evidence type="ECO:0000313" key="13">
    <source>
        <dbReference type="Proteomes" id="UP001208689"/>
    </source>
</evidence>
<reference evidence="12" key="1">
    <citation type="submission" date="2022-09" db="EMBL/GenBank/DDBJ databases">
        <title>Actin cytoskeleton and complex cell architecture in an #Asgard archaeon.</title>
        <authorList>
            <person name="Ponce Toledo R.I."/>
            <person name="Schleper C."/>
            <person name="Rodrigues Oliveira T."/>
            <person name="Wollweber F."/>
            <person name="Xu J."/>
            <person name="Rittmann S."/>
            <person name="Klingl A."/>
            <person name="Pilhofer M."/>
        </authorList>
    </citation>
    <scope>NUCLEOTIDE SEQUENCE</scope>
    <source>
        <strain evidence="12">B-35</strain>
    </source>
</reference>
<evidence type="ECO:0000256" key="6">
    <source>
        <dbReference type="ARBA" id="ARBA00023062"/>
    </source>
</evidence>
<keyword evidence="6" id="KW-0642">Proline metabolism</keyword>
<evidence type="ECO:0000256" key="4">
    <source>
        <dbReference type="ARBA" id="ARBA00023002"/>
    </source>
</evidence>
<proteinExistence type="inferred from homology"/>
<dbReference type="PANTHER" id="PTHR42862">
    <property type="entry name" value="DELTA-1-PYRROLINE-5-CARBOXYLATE DEHYDROGENASE 1, ISOFORM A-RELATED"/>
    <property type="match status" value="1"/>
</dbReference>
<protein>
    <recommendedName>
        <fullName evidence="7">L-glutamate gamma-semialdehyde dehydrogenase</fullName>
        <ecNumber evidence="3">1.2.1.88</ecNumber>
    </recommendedName>
    <alternativeName>
        <fullName evidence="7">L-glutamate gamma-semialdehyde dehydrogenase</fullName>
    </alternativeName>
</protein>
<evidence type="ECO:0000256" key="7">
    <source>
        <dbReference type="ARBA" id="ARBA00032259"/>
    </source>
</evidence>
<comment type="catalytic activity">
    <reaction evidence="8">
        <text>L-glutamate 5-semialdehyde + NAD(+) + H2O = L-glutamate + NADH + 2 H(+)</text>
        <dbReference type="Rhea" id="RHEA:30235"/>
        <dbReference type="ChEBI" id="CHEBI:15377"/>
        <dbReference type="ChEBI" id="CHEBI:15378"/>
        <dbReference type="ChEBI" id="CHEBI:29985"/>
        <dbReference type="ChEBI" id="CHEBI:57540"/>
        <dbReference type="ChEBI" id="CHEBI:57945"/>
        <dbReference type="ChEBI" id="CHEBI:58066"/>
        <dbReference type="EC" id="1.2.1.88"/>
    </reaction>
</comment>
<dbReference type="InterPro" id="IPR005931">
    <property type="entry name" value="P5CDH/ALDH4A1"/>
</dbReference>
<evidence type="ECO:0000256" key="1">
    <source>
        <dbReference type="ARBA" id="ARBA00004786"/>
    </source>
</evidence>
<gene>
    <name evidence="12" type="ORF">NEF87_000294</name>
</gene>
<keyword evidence="5" id="KW-0520">NAD</keyword>
<evidence type="ECO:0000256" key="8">
    <source>
        <dbReference type="ARBA" id="ARBA00048142"/>
    </source>
</evidence>
<evidence type="ECO:0000256" key="9">
    <source>
        <dbReference type="PROSITE-ProRule" id="PRU10007"/>
    </source>
</evidence>
<dbReference type="EC" id="1.2.1.88" evidence="3"/>
<dbReference type="GO" id="GO:0047533">
    <property type="term" value="F:2,5-dioxovalerate dehydrogenase (NADP+) activity"/>
    <property type="evidence" value="ECO:0007669"/>
    <property type="project" value="UniProtKB-EC"/>
</dbReference>
<comment type="pathway">
    <text evidence="1">Amino-acid degradation; L-proline degradation into L-glutamate; L-glutamate from L-proline: step 2/2.</text>
</comment>
<dbReference type="EMBL" id="CP104013">
    <property type="protein sequence ID" value="UYP44009.1"/>
    <property type="molecule type" value="Genomic_DNA"/>
</dbReference>
<accession>A0ABY6HND4</accession>
<dbReference type="PROSITE" id="PS00687">
    <property type="entry name" value="ALDEHYDE_DEHYDR_GLU"/>
    <property type="match status" value="1"/>
</dbReference>
<dbReference type="NCBIfam" id="TIGR01236">
    <property type="entry name" value="D1pyr5carbox1"/>
    <property type="match status" value="1"/>
</dbReference>
<keyword evidence="13" id="KW-1185">Reference proteome</keyword>
<dbReference type="Gene3D" id="3.40.605.10">
    <property type="entry name" value="Aldehyde Dehydrogenase, Chain A, domain 1"/>
    <property type="match status" value="1"/>
</dbReference>
<feature type="domain" description="Aldehyde dehydrogenase" evidence="11">
    <location>
        <begin position="55"/>
        <end position="515"/>
    </location>
</feature>
<evidence type="ECO:0000313" key="12">
    <source>
        <dbReference type="EMBL" id="UYP44009.1"/>
    </source>
</evidence>
<evidence type="ECO:0000259" key="11">
    <source>
        <dbReference type="Pfam" id="PF00171"/>
    </source>
</evidence>
<comment type="similarity">
    <text evidence="2 10">Belongs to the aldehyde dehydrogenase family.</text>
</comment>
<feature type="active site" evidence="9">
    <location>
        <position position="290"/>
    </location>
</feature>
<dbReference type="SUPFAM" id="SSF53720">
    <property type="entry name" value="ALDH-like"/>
    <property type="match status" value="1"/>
</dbReference>